<dbReference type="EMBL" id="BORC01000005">
    <property type="protein sequence ID" value="GIN63008.1"/>
    <property type="molecule type" value="Genomic_DNA"/>
</dbReference>
<evidence type="ECO:0000256" key="1">
    <source>
        <dbReference type="SAM" id="Coils"/>
    </source>
</evidence>
<comment type="caution">
    <text evidence="2">The sequence shown here is derived from an EMBL/GenBank/DDBJ whole genome shotgun (WGS) entry which is preliminary data.</text>
</comment>
<dbReference type="AlphaFoldDB" id="A0A919WJN4"/>
<proteinExistence type="predicted"/>
<feature type="coiled-coil region" evidence="1">
    <location>
        <begin position="18"/>
        <end position="45"/>
    </location>
</feature>
<dbReference type="InterPro" id="IPR052057">
    <property type="entry name" value="IS150/IS1296_orfA-like"/>
</dbReference>
<evidence type="ECO:0008006" key="4">
    <source>
        <dbReference type="Google" id="ProtNLM"/>
    </source>
</evidence>
<accession>A0A919WJN4</accession>
<reference evidence="2" key="1">
    <citation type="submission" date="2021-03" db="EMBL/GenBank/DDBJ databases">
        <title>Antimicrobial resistance genes in bacteria isolated from Japanese honey, and their potential for conferring macrolide and lincosamide resistance in the American foulbrood pathogen Paenibacillus larvae.</title>
        <authorList>
            <person name="Okamoto M."/>
            <person name="Kumagai M."/>
            <person name="Kanamori H."/>
            <person name="Takamatsu D."/>
        </authorList>
    </citation>
    <scope>NUCLEOTIDE SEQUENCE</scope>
    <source>
        <strain evidence="2">J27TS8</strain>
    </source>
</reference>
<sequence>MKKEPNQQHKKTPVKGYTDALEARIKELEMENEYLKKLNALVQNKEKSPNKTMRK</sequence>
<organism evidence="2 3">
    <name type="scientific">Robertmurraya siralis</name>
    <dbReference type="NCBI Taxonomy" id="77777"/>
    <lineage>
        <taxon>Bacteria</taxon>
        <taxon>Bacillati</taxon>
        <taxon>Bacillota</taxon>
        <taxon>Bacilli</taxon>
        <taxon>Bacillales</taxon>
        <taxon>Bacillaceae</taxon>
        <taxon>Robertmurraya</taxon>
    </lineage>
</organism>
<name>A0A919WJN4_9BACI</name>
<gene>
    <name evidence="2" type="ORF">J27TS8_30010</name>
</gene>
<evidence type="ECO:0000313" key="3">
    <source>
        <dbReference type="Proteomes" id="UP000682111"/>
    </source>
</evidence>
<protein>
    <recommendedName>
        <fullName evidence="4">Transposase</fullName>
    </recommendedName>
</protein>
<keyword evidence="3" id="KW-1185">Reference proteome</keyword>
<keyword evidence="1" id="KW-0175">Coiled coil</keyword>
<evidence type="ECO:0000313" key="2">
    <source>
        <dbReference type="EMBL" id="GIN63008.1"/>
    </source>
</evidence>
<dbReference type="PANTHER" id="PTHR33795:SF1">
    <property type="entry name" value="INSERTION ELEMENT IS150 PROTEIN INSJ"/>
    <property type="match status" value="1"/>
</dbReference>
<dbReference type="PANTHER" id="PTHR33795">
    <property type="entry name" value="INSERTION ELEMENT IS150 PROTEIN INSJ"/>
    <property type="match status" value="1"/>
</dbReference>
<dbReference type="Proteomes" id="UP000682111">
    <property type="component" value="Unassembled WGS sequence"/>
</dbReference>